<keyword evidence="2" id="KW-1185">Reference proteome</keyword>
<reference evidence="1 2" key="1">
    <citation type="submission" date="2019-02" db="EMBL/GenBank/DDBJ databases">
        <title>Deep-cultivation of Planctomycetes and their phenomic and genomic characterization uncovers novel biology.</title>
        <authorList>
            <person name="Wiegand S."/>
            <person name="Jogler M."/>
            <person name="Boedeker C."/>
            <person name="Pinto D."/>
            <person name="Vollmers J."/>
            <person name="Rivas-Marin E."/>
            <person name="Kohn T."/>
            <person name="Peeters S.H."/>
            <person name="Heuer A."/>
            <person name="Rast P."/>
            <person name="Oberbeckmann S."/>
            <person name="Bunk B."/>
            <person name="Jeske O."/>
            <person name="Meyerdierks A."/>
            <person name="Storesund J.E."/>
            <person name="Kallscheuer N."/>
            <person name="Luecker S."/>
            <person name="Lage O.M."/>
            <person name="Pohl T."/>
            <person name="Merkel B.J."/>
            <person name="Hornburger P."/>
            <person name="Mueller R.-W."/>
            <person name="Bruemmer F."/>
            <person name="Labrenz M."/>
            <person name="Spormann A.M."/>
            <person name="Op den Camp H."/>
            <person name="Overmann J."/>
            <person name="Amann R."/>
            <person name="Jetten M.S.M."/>
            <person name="Mascher T."/>
            <person name="Medema M.H."/>
            <person name="Devos D.P."/>
            <person name="Kaster A.-K."/>
            <person name="Ovreas L."/>
            <person name="Rohde M."/>
            <person name="Galperin M.Y."/>
            <person name="Jogler C."/>
        </authorList>
    </citation>
    <scope>NUCLEOTIDE SEQUENCE [LARGE SCALE GENOMIC DNA]</scope>
    <source>
        <strain evidence="1 2">Spa11</strain>
    </source>
</reference>
<dbReference type="AlphaFoldDB" id="A0A518K6B9"/>
<evidence type="ECO:0008006" key="3">
    <source>
        <dbReference type="Google" id="ProtNLM"/>
    </source>
</evidence>
<evidence type="ECO:0000313" key="1">
    <source>
        <dbReference type="EMBL" id="QDV73331.1"/>
    </source>
</evidence>
<accession>A0A518K6B9</accession>
<proteinExistence type="predicted"/>
<name>A0A518K6B9_9BACT</name>
<organism evidence="1 2">
    <name type="scientific">Botrimarina mediterranea</name>
    <dbReference type="NCBI Taxonomy" id="2528022"/>
    <lineage>
        <taxon>Bacteria</taxon>
        <taxon>Pseudomonadati</taxon>
        <taxon>Planctomycetota</taxon>
        <taxon>Planctomycetia</taxon>
        <taxon>Pirellulales</taxon>
        <taxon>Lacipirellulaceae</taxon>
        <taxon>Botrimarina</taxon>
    </lineage>
</organism>
<dbReference type="Proteomes" id="UP000316426">
    <property type="component" value="Chromosome"/>
</dbReference>
<evidence type="ECO:0000313" key="2">
    <source>
        <dbReference type="Proteomes" id="UP000316426"/>
    </source>
</evidence>
<dbReference type="KEGG" id="bmei:Spa11_15270"/>
<sequence length="225" mass="24114">MFAIEPGKDYAVITGDVIASSDLEAARRKELPATIESIAATLTDWLRADQVSPIAIFGGDSWQLLLAKPADALRAALFMRASLLASPLEIDTRLAIAIGGIDFVPEAGIEQADGEALRMSGRLLSELSGRSVSMGFECHDPSLSRHWDLVACLIDALVRTNWTPNRARAVSGALRGLTGVQIGELWSTPITKQTAGRHLTEGAWEALERAVTEYEAAFSQSAPEG</sequence>
<dbReference type="EMBL" id="CP036349">
    <property type="protein sequence ID" value="QDV73331.1"/>
    <property type="molecule type" value="Genomic_DNA"/>
</dbReference>
<gene>
    <name evidence="1" type="ORF">Spa11_15270</name>
</gene>
<dbReference type="RefSeq" id="WP_145110109.1">
    <property type="nucleotide sequence ID" value="NZ_CP036349.1"/>
</dbReference>
<protein>
    <recommendedName>
        <fullName evidence="3">SatD family (SatD)</fullName>
    </recommendedName>
</protein>